<feature type="domain" description="PLAT" evidence="2">
    <location>
        <begin position="1"/>
        <end position="93"/>
    </location>
</feature>
<evidence type="ECO:0000256" key="1">
    <source>
        <dbReference type="PROSITE-ProRule" id="PRU00152"/>
    </source>
</evidence>
<gene>
    <name evidence="3" type="ORF">PXEA_LOCUS36442</name>
</gene>
<name>A0A3S5BW92_9PLAT</name>
<dbReference type="InterPro" id="IPR001024">
    <property type="entry name" value="PLAT/LH2_dom"/>
</dbReference>
<organism evidence="3 4">
    <name type="scientific">Protopolystoma xenopodis</name>
    <dbReference type="NCBI Taxonomy" id="117903"/>
    <lineage>
        <taxon>Eukaryota</taxon>
        <taxon>Metazoa</taxon>
        <taxon>Spiralia</taxon>
        <taxon>Lophotrochozoa</taxon>
        <taxon>Platyhelminthes</taxon>
        <taxon>Monogenea</taxon>
        <taxon>Polyopisthocotylea</taxon>
        <taxon>Polystomatidea</taxon>
        <taxon>Polystomatidae</taxon>
        <taxon>Protopolystoma</taxon>
    </lineage>
</organism>
<keyword evidence="4" id="KW-1185">Reference proteome</keyword>
<dbReference type="PANTHER" id="PTHR45901">
    <property type="entry name" value="PROTEIN CBG12474"/>
    <property type="match status" value="1"/>
</dbReference>
<comment type="caution">
    <text evidence="1">Lacks conserved residue(s) required for the propagation of feature annotation.</text>
</comment>
<evidence type="ECO:0000313" key="4">
    <source>
        <dbReference type="Proteomes" id="UP000784294"/>
    </source>
</evidence>
<sequence>MKTKMLDEFHFPSLLDLGTLATCRVWHDNKGFGPAWHLDWIEVSELHAPRSTGSLDNVAAVQKLPELKETWHFACGQWLSATDGDRQICRELACSADTPMVLVGPGREQTVSRATADMLKAQQATASTPDLRGKRAGDISESLACLFQLATGKKSRWTA</sequence>
<protein>
    <recommendedName>
        <fullName evidence="2">PLAT domain-containing protein</fullName>
    </recommendedName>
</protein>
<comment type="caution">
    <text evidence="3">The sequence shown here is derived from an EMBL/GenBank/DDBJ whole genome shotgun (WGS) entry which is preliminary data.</text>
</comment>
<dbReference type="InterPro" id="IPR036392">
    <property type="entry name" value="PLAT/LH2_dom_sf"/>
</dbReference>
<dbReference type="AlphaFoldDB" id="A0A3S5BW92"/>
<dbReference type="PANTHER" id="PTHR45901:SF3">
    <property type="entry name" value="LIPOXYGENASE HOMOLOGY DOMAIN-CONTAINING PROTEIN 1"/>
    <property type="match status" value="1"/>
</dbReference>
<proteinExistence type="predicted"/>
<evidence type="ECO:0000313" key="3">
    <source>
        <dbReference type="EMBL" id="VEL43002.1"/>
    </source>
</evidence>
<dbReference type="PROSITE" id="PS50095">
    <property type="entry name" value="PLAT"/>
    <property type="match status" value="1"/>
</dbReference>
<reference evidence="3" key="1">
    <citation type="submission" date="2018-11" db="EMBL/GenBank/DDBJ databases">
        <authorList>
            <consortium name="Pathogen Informatics"/>
        </authorList>
    </citation>
    <scope>NUCLEOTIDE SEQUENCE</scope>
</reference>
<dbReference type="EMBL" id="CAAALY010278135">
    <property type="protein sequence ID" value="VEL43002.1"/>
    <property type="molecule type" value="Genomic_DNA"/>
</dbReference>
<dbReference type="InterPro" id="IPR052970">
    <property type="entry name" value="Inner_ear_hair_cell_LOXHD"/>
</dbReference>
<evidence type="ECO:0000259" key="2">
    <source>
        <dbReference type="PROSITE" id="PS50095"/>
    </source>
</evidence>
<dbReference type="OrthoDB" id="6157344at2759"/>
<dbReference type="Proteomes" id="UP000784294">
    <property type="component" value="Unassembled WGS sequence"/>
</dbReference>
<dbReference type="Gene3D" id="2.60.60.20">
    <property type="entry name" value="PLAT/LH2 domain"/>
    <property type="match status" value="1"/>
</dbReference>
<accession>A0A3S5BW92</accession>
<dbReference type="SUPFAM" id="SSF49723">
    <property type="entry name" value="Lipase/lipooxygenase domain (PLAT/LH2 domain)"/>
    <property type="match status" value="1"/>
</dbReference>